<dbReference type="STRING" id="375574.GCA_001418035_00941"/>
<feature type="domain" description="VanZ-like" evidence="2">
    <location>
        <begin position="30"/>
        <end position="118"/>
    </location>
</feature>
<dbReference type="PANTHER" id="PTHR28008">
    <property type="entry name" value="DOMAIN PROTEIN, PUTATIVE (AFU_ORTHOLOGUE AFUA_3G10980)-RELATED"/>
    <property type="match status" value="1"/>
</dbReference>
<reference evidence="4" key="1">
    <citation type="submission" date="2015-08" db="EMBL/GenBank/DDBJ databases">
        <authorList>
            <person name="Varghese N."/>
        </authorList>
    </citation>
    <scope>NUCLEOTIDE SEQUENCE [LARGE SCALE GENOMIC DNA]</scope>
    <source>
        <strain evidence="4">DSM 17901</strain>
    </source>
</reference>
<gene>
    <name evidence="3" type="ORF">Ga0061063_1148</name>
</gene>
<dbReference type="RefSeq" id="WP_055433561.1">
    <property type="nucleotide sequence ID" value="NZ_CYHA01000002.1"/>
</dbReference>
<feature type="transmembrane region" description="Helical" evidence="1">
    <location>
        <begin position="12"/>
        <end position="28"/>
    </location>
</feature>
<dbReference type="PANTHER" id="PTHR28008:SF1">
    <property type="entry name" value="DOMAIN PROTEIN, PUTATIVE (AFU_ORTHOLOGUE AFUA_3G10980)-RELATED"/>
    <property type="match status" value="1"/>
</dbReference>
<dbReference type="Pfam" id="PF04892">
    <property type="entry name" value="VanZ"/>
    <property type="match status" value="1"/>
</dbReference>
<dbReference type="Proteomes" id="UP000243535">
    <property type="component" value="Unassembled WGS sequence"/>
</dbReference>
<keyword evidence="1" id="KW-1133">Transmembrane helix</keyword>
<dbReference type="EMBL" id="CYHA01000002">
    <property type="protein sequence ID" value="CUA82283.1"/>
    <property type="molecule type" value="Genomic_DNA"/>
</dbReference>
<proteinExistence type="predicted"/>
<evidence type="ECO:0000256" key="1">
    <source>
        <dbReference type="SAM" id="Phobius"/>
    </source>
</evidence>
<feature type="transmembrane region" description="Helical" evidence="1">
    <location>
        <begin position="43"/>
        <end position="60"/>
    </location>
</feature>
<organism evidence="3 4">
    <name type="scientific">Gulbenkiania indica</name>
    <dbReference type="NCBI Taxonomy" id="375574"/>
    <lineage>
        <taxon>Bacteria</taxon>
        <taxon>Pseudomonadati</taxon>
        <taxon>Pseudomonadota</taxon>
        <taxon>Betaproteobacteria</taxon>
        <taxon>Neisseriales</taxon>
        <taxon>Chromobacteriaceae</taxon>
        <taxon>Gulbenkiania</taxon>
    </lineage>
</organism>
<accession>A0A0K6GUL9</accession>
<evidence type="ECO:0000313" key="4">
    <source>
        <dbReference type="Proteomes" id="UP000243535"/>
    </source>
</evidence>
<evidence type="ECO:0000313" key="3">
    <source>
        <dbReference type="EMBL" id="CUA82283.1"/>
    </source>
</evidence>
<protein>
    <submittedName>
        <fullName evidence="3">VanZ like family</fullName>
    </submittedName>
</protein>
<dbReference type="NCBIfam" id="NF037970">
    <property type="entry name" value="vanZ_1"/>
    <property type="match status" value="1"/>
</dbReference>
<keyword evidence="1" id="KW-0472">Membrane</keyword>
<keyword evidence="1" id="KW-0812">Transmembrane</keyword>
<evidence type="ECO:0000259" key="2">
    <source>
        <dbReference type="Pfam" id="PF04892"/>
    </source>
</evidence>
<dbReference type="InterPro" id="IPR006976">
    <property type="entry name" value="VanZ-like"/>
</dbReference>
<sequence>MARWYKGRPQAALTLAALWWLFGVWMLFRQGGGHSGIPYFDKIGHFSLFAVQALLLFRGLDVRFGEAVARQQVWCCLCGWAVLSEVLQGTLTSYRSAEVADALADGLGIAAGLALARLRLLLAVKPV</sequence>
<name>A0A0K6GUL9_9NEIS</name>
<dbReference type="AlphaFoldDB" id="A0A0K6GUL9"/>
<dbReference type="OrthoDB" id="8613189at2"/>
<keyword evidence="4" id="KW-1185">Reference proteome</keyword>